<keyword evidence="11 14" id="KW-0414">Isoprene biosynthesis</keyword>
<evidence type="ECO:0000256" key="9">
    <source>
        <dbReference type="ARBA" id="ARBA00022695"/>
    </source>
</evidence>
<evidence type="ECO:0000256" key="8">
    <source>
        <dbReference type="ARBA" id="ARBA00022679"/>
    </source>
</evidence>
<evidence type="ECO:0000256" key="6">
    <source>
        <dbReference type="ARBA" id="ARBA00008480"/>
    </source>
</evidence>
<evidence type="ECO:0000256" key="5">
    <source>
        <dbReference type="ARBA" id="ARBA00004787"/>
    </source>
</evidence>
<dbReference type="InterPro" id="IPR026596">
    <property type="entry name" value="IspD/F"/>
</dbReference>
<accession>A0ABX2N2F9</accession>
<keyword evidence="12 14" id="KW-0456">Lyase</keyword>
<comment type="catalytic activity">
    <reaction evidence="2 14">
        <text>2-C-methyl-D-erythritol 4-phosphate + CTP + H(+) = 4-CDP-2-C-methyl-D-erythritol + diphosphate</text>
        <dbReference type="Rhea" id="RHEA:13429"/>
        <dbReference type="ChEBI" id="CHEBI:15378"/>
        <dbReference type="ChEBI" id="CHEBI:33019"/>
        <dbReference type="ChEBI" id="CHEBI:37563"/>
        <dbReference type="ChEBI" id="CHEBI:57823"/>
        <dbReference type="ChEBI" id="CHEBI:58262"/>
        <dbReference type="EC" id="2.7.7.60"/>
    </reaction>
</comment>
<keyword evidence="13 14" id="KW-0511">Multifunctional enzyme</keyword>
<comment type="similarity">
    <text evidence="14">In the C-terminal section; belongs to the IspF family.</text>
</comment>
<dbReference type="RefSeq" id="WP_176279374.1">
    <property type="nucleotide sequence ID" value="NZ_JABWMH010000002.1"/>
</dbReference>
<feature type="region of interest" description="2-C-methyl-D-erythritol 4-phosphate cytidylyltransferase" evidence="14">
    <location>
        <begin position="1"/>
        <end position="233"/>
    </location>
</feature>
<dbReference type="InterPro" id="IPR029044">
    <property type="entry name" value="Nucleotide-diphossugar_trans"/>
</dbReference>
<feature type="binding site" evidence="14">
    <location>
        <position position="240"/>
    </location>
    <ligand>
        <name>a divalent metal cation</name>
        <dbReference type="ChEBI" id="CHEBI:60240"/>
    </ligand>
</feature>
<keyword evidence="9 14" id="KW-0548">Nucleotidyltransferase</keyword>
<feature type="site" description="Positions MEP for the nucleophilic attack" evidence="14">
    <location>
        <position position="160"/>
    </location>
</feature>
<comment type="caution">
    <text evidence="16">The sequence shown here is derived from an EMBL/GenBank/DDBJ whole genome shotgun (WGS) entry which is preliminary data.</text>
</comment>
<dbReference type="SUPFAM" id="SSF53448">
    <property type="entry name" value="Nucleotide-diphospho-sugar transferases"/>
    <property type="match status" value="1"/>
</dbReference>
<dbReference type="InterPro" id="IPR018294">
    <property type="entry name" value="ISPD_synthase_CS"/>
</dbReference>
<feature type="binding site" evidence="14">
    <location>
        <position position="274"/>
    </location>
    <ligand>
        <name>a divalent metal cation</name>
        <dbReference type="ChEBI" id="CHEBI:60240"/>
    </ligand>
</feature>
<evidence type="ECO:0000259" key="15">
    <source>
        <dbReference type="Pfam" id="PF02542"/>
    </source>
</evidence>
<dbReference type="PANTHER" id="PTHR43181:SF1">
    <property type="entry name" value="2-C-METHYL-D-ERYTHRITOL 2,4-CYCLODIPHOSPHATE SYNTHASE, CHLOROPLASTIC"/>
    <property type="match status" value="1"/>
</dbReference>
<feature type="site" description="Transition state stabilizer" evidence="14">
    <location>
        <position position="30"/>
    </location>
</feature>
<comment type="caution">
    <text evidence="14">Lacks conserved residue(s) required for the propagation of feature annotation.</text>
</comment>
<feature type="binding site" evidence="14">
    <location>
        <position position="371"/>
    </location>
    <ligand>
        <name>4-CDP-2-C-methyl-D-erythritol 2-phosphate</name>
        <dbReference type="ChEBI" id="CHEBI:57919"/>
    </ligand>
</feature>
<evidence type="ECO:0000256" key="4">
    <source>
        <dbReference type="ARBA" id="ARBA00004709"/>
    </source>
</evidence>
<dbReference type="Proteomes" id="UP000652427">
    <property type="component" value="Unassembled WGS sequence"/>
</dbReference>
<feature type="binding site" evidence="14">
    <location>
        <begin position="266"/>
        <end position="267"/>
    </location>
    <ligand>
        <name>4-CDP-2-C-methyl-D-erythritol 2-phosphate</name>
        <dbReference type="ChEBI" id="CHEBI:57919"/>
    </ligand>
</feature>
<feature type="binding site" evidence="14">
    <location>
        <begin position="364"/>
        <end position="367"/>
    </location>
    <ligand>
        <name>4-CDP-2-C-methyl-D-erythritol 2-phosphate</name>
        <dbReference type="ChEBI" id="CHEBI:57919"/>
    </ligand>
</feature>
<feature type="binding site" evidence="14">
    <location>
        <position position="242"/>
    </location>
    <ligand>
        <name>a divalent metal cation</name>
        <dbReference type="ChEBI" id="CHEBI:60240"/>
    </ligand>
</feature>
<dbReference type="PROSITE" id="PS01350">
    <property type="entry name" value="ISPF"/>
    <property type="match status" value="1"/>
</dbReference>
<evidence type="ECO:0000313" key="17">
    <source>
        <dbReference type="Proteomes" id="UP000652427"/>
    </source>
</evidence>
<evidence type="ECO:0000313" key="16">
    <source>
        <dbReference type="EMBL" id="NVD27899.1"/>
    </source>
</evidence>
<dbReference type="Pfam" id="PF02542">
    <property type="entry name" value="YgbB"/>
    <property type="match status" value="1"/>
</dbReference>
<evidence type="ECO:0000256" key="10">
    <source>
        <dbReference type="ARBA" id="ARBA00022723"/>
    </source>
</evidence>
<keyword evidence="17" id="KW-1185">Reference proteome</keyword>
<dbReference type="EC" id="4.6.1.12" evidence="14"/>
<dbReference type="NCBIfam" id="TIGR00453">
    <property type="entry name" value="ispD"/>
    <property type="match status" value="1"/>
</dbReference>
<dbReference type="NCBIfam" id="NF006899">
    <property type="entry name" value="PRK09382.1"/>
    <property type="match status" value="1"/>
</dbReference>
<comment type="similarity">
    <text evidence="7">Belongs to the IspD/TarI cytidylyltransferase family. IspD subfamily.</text>
</comment>
<name>A0ABX2N2F9_9SPHN</name>
<dbReference type="PANTHER" id="PTHR43181">
    <property type="entry name" value="2-C-METHYL-D-ERYTHRITOL 2,4-CYCLODIPHOSPHATE SYNTHASE, CHLOROPLASTIC"/>
    <property type="match status" value="1"/>
</dbReference>
<dbReference type="SUPFAM" id="SSF69765">
    <property type="entry name" value="IpsF-like"/>
    <property type="match status" value="1"/>
</dbReference>
<dbReference type="Gene3D" id="3.30.1330.50">
    <property type="entry name" value="2-C-methyl-D-erythritol 2,4-cyclodiphosphate synthase"/>
    <property type="match status" value="1"/>
</dbReference>
<evidence type="ECO:0000256" key="1">
    <source>
        <dbReference type="ARBA" id="ARBA00000200"/>
    </source>
</evidence>
<comment type="pathway">
    <text evidence="4 14">Isoprenoid biosynthesis; isopentenyl diphosphate biosynthesis via DXP pathway; isopentenyl diphosphate from 1-deoxy-D-xylulose 5-phosphate: step 4/6.</text>
</comment>
<dbReference type="HAMAP" id="MF_01520">
    <property type="entry name" value="IspDF"/>
    <property type="match status" value="1"/>
</dbReference>
<dbReference type="CDD" id="cd02516">
    <property type="entry name" value="CDP-ME_synthetase"/>
    <property type="match status" value="1"/>
</dbReference>
<dbReference type="InterPro" id="IPR003526">
    <property type="entry name" value="MECDP_synthase"/>
</dbReference>
<comment type="similarity">
    <text evidence="6">Belongs to the IspF family.</text>
</comment>
<proteinExistence type="inferred from homology"/>
<evidence type="ECO:0000256" key="3">
    <source>
        <dbReference type="ARBA" id="ARBA00001968"/>
    </source>
</evidence>
<feature type="region of interest" description="2-C-methyl-D-erythritol 2,4-cyclodiphosphate synthase" evidence="14">
    <location>
        <begin position="234"/>
        <end position="391"/>
    </location>
</feature>
<feature type="site" description="Transition state stabilizer" evidence="14">
    <location>
        <position position="365"/>
    </location>
</feature>
<dbReference type="InterPro" id="IPR036571">
    <property type="entry name" value="MECDP_synthase_sf"/>
</dbReference>
<feature type="site" description="Transition state stabilizer" evidence="14">
    <location>
        <position position="266"/>
    </location>
</feature>
<feature type="binding site" evidence="14">
    <location>
        <begin position="288"/>
        <end position="290"/>
    </location>
    <ligand>
        <name>4-CDP-2-C-methyl-D-erythritol 2-phosphate</name>
        <dbReference type="ChEBI" id="CHEBI:57919"/>
    </ligand>
</feature>
<evidence type="ECO:0000256" key="7">
    <source>
        <dbReference type="ARBA" id="ARBA00009789"/>
    </source>
</evidence>
<comment type="function">
    <text evidence="14">Bifunctional enzyme that catalyzes the formation of 4-diphosphocytidyl-2-C-methyl-D-erythritol from CTP and 2-C-methyl-D-erythritol 4-phosphate (MEP) (IspD), and catalyzes the conversion of 4-diphosphocytidyl-2-C-methyl-D-erythritol 2-phosphate (CDP-ME2P) to 2-C-methyl-D-erythritol 2,4-cyclodiphosphate (ME-CPP) with a corresponding release of cytidine 5-monophosphate (CMP) (IspF).</text>
</comment>
<dbReference type="CDD" id="cd00554">
    <property type="entry name" value="MECDP_synthase"/>
    <property type="match status" value="1"/>
</dbReference>
<feature type="binding site" evidence="14">
    <location>
        <position position="374"/>
    </location>
    <ligand>
        <name>4-CDP-2-C-methyl-D-erythritol 2-phosphate</name>
        <dbReference type="ChEBI" id="CHEBI:57919"/>
    </ligand>
</feature>
<feature type="site" description="Transition state stabilizer" evidence="14">
    <location>
        <position position="23"/>
    </location>
</feature>
<dbReference type="Pfam" id="PF01128">
    <property type="entry name" value="IspD"/>
    <property type="match status" value="1"/>
</dbReference>
<evidence type="ECO:0000256" key="12">
    <source>
        <dbReference type="ARBA" id="ARBA00023239"/>
    </source>
</evidence>
<dbReference type="InterPro" id="IPR001228">
    <property type="entry name" value="IspD"/>
</dbReference>
<sequence length="391" mass="42260">MVEARDPSERTHALIVAAGVGARAGLDLPKQFALINGKPVVRHSVERFLSHPAIDDVWIVVGQGQQEQLDEALAPISGYSVVIGGATRQQSVYNGLKAIRAGGGAKNILVHDAARPFIPDRVIDDLLGRLMSEPSAIPILPSVDTMVQLADEQLDRTVDRNSLWRVQTPQAFDFAKLMAAHDRFAADQNASDDAQIFKAAGHVVTVVDGDECLKKYTLPADFNGDRRQDMRQTRTGMGYDVHRLASGEDLWLGGVKIDHDKGLVGHSDADVLLHALCDALLGAVAAGDIGDHFPPSDPQWRGADSTRFVKHAASLIAQKGGIIHNVDMTVICEAPKIKPHRETIRRNVAEILSIGIDRVSIKATTTERLGFTGREEGIAAQAIATISLEEN</sequence>
<keyword evidence="8 14" id="KW-0808">Transferase</keyword>
<dbReference type="HAMAP" id="MF_00107">
    <property type="entry name" value="IspF"/>
    <property type="match status" value="1"/>
</dbReference>
<dbReference type="PROSITE" id="PS01295">
    <property type="entry name" value="ISPD"/>
    <property type="match status" value="1"/>
</dbReference>
<dbReference type="EMBL" id="JABWMH010000002">
    <property type="protein sequence ID" value="NVD27899.1"/>
    <property type="molecule type" value="Genomic_DNA"/>
</dbReference>
<dbReference type="GO" id="GO:0008685">
    <property type="term" value="F:2-C-methyl-D-erythritol 2,4-cyclodiphosphate synthase activity"/>
    <property type="evidence" value="ECO:0007669"/>
    <property type="project" value="UniProtKB-EC"/>
</dbReference>
<reference evidence="16 17" key="1">
    <citation type="submission" date="2020-06" db="EMBL/GenBank/DDBJ databases">
        <authorList>
            <person name="Kim S.-J."/>
            <person name="Park S.-J."/>
        </authorList>
    </citation>
    <scope>NUCLEOTIDE SEQUENCE [LARGE SCALE GENOMIC DNA]</scope>
    <source>
        <strain evidence="16 17">SW-151</strain>
    </source>
</reference>
<dbReference type="GO" id="GO:0050518">
    <property type="term" value="F:2-C-methyl-D-erythritol 4-phosphate cytidylyltransferase activity"/>
    <property type="evidence" value="ECO:0007669"/>
    <property type="project" value="UniProtKB-EC"/>
</dbReference>
<feature type="site" description="Positions MEP for the nucleophilic attack" evidence="14">
    <location>
        <position position="215"/>
    </location>
</feature>
<dbReference type="InterPro" id="IPR034683">
    <property type="entry name" value="IspD/TarI"/>
</dbReference>
<evidence type="ECO:0000256" key="13">
    <source>
        <dbReference type="ARBA" id="ARBA00023268"/>
    </source>
</evidence>
<dbReference type="Gene3D" id="3.90.550.10">
    <property type="entry name" value="Spore Coat Polysaccharide Biosynthesis Protein SpsA, Chain A"/>
    <property type="match status" value="1"/>
</dbReference>
<dbReference type="EC" id="2.7.7.60" evidence="14"/>
<feature type="domain" description="2-C-methyl-D-erythritol 2,4-cyclodiphosphate synthase" evidence="15">
    <location>
        <begin position="234"/>
        <end position="386"/>
    </location>
</feature>
<feature type="binding site" evidence="14">
    <location>
        <begin position="240"/>
        <end position="242"/>
    </location>
    <ligand>
        <name>4-CDP-2-C-methyl-D-erythritol 2-phosphate</name>
        <dbReference type="ChEBI" id="CHEBI:57919"/>
    </ligand>
</feature>
<evidence type="ECO:0000256" key="14">
    <source>
        <dbReference type="HAMAP-Rule" id="MF_01520"/>
    </source>
</evidence>
<gene>
    <name evidence="14" type="primary">ispDF</name>
    <name evidence="16" type="ORF">HUO14_08290</name>
</gene>
<keyword evidence="10 14" id="KW-0479">Metal-binding</keyword>
<protein>
    <recommendedName>
        <fullName evidence="14">Bifunctional enzyme IspD/IspF</fullName>
    </recommendedName>
    <domain>
        <recommendedName>
            <fullName evidence="14">2-C-methyl-D-erythritol 4-phosphate cytidylyltransferase</fullName>
            <ecNumber evidence="14">2.7.7.60</ecNumber>
        </recommendedName>
        <alternativeName>
            <fullName evidence="14">4-diphosphocytidyl-2C-methyl-D-erythritol synthase</fullName>
        </alternativeName>
        <alternativeName>
            <fullName evidence="14">MEP cytidylyltransferase</fullName>
            <shortName evidence="14">MCT</shortName>
        </alternativeName>
    </domain>
    <domain>
        <recommendedName>
            <fullName evidence="14">2-C-methyl-D-erythritol 2,4-cyclodiphosphate synthase</fullName>
            <shortName evidence="14">MECDP-synthase</shortName>
            <shortName evidence="14">MECPP-synthase</shortName>
            <shortName evidence="14">MECPS</shortName>
            <ecNumber evidence="14">4.6.1.12</ecNumber>
        </recommendedName>
    </domain>
</protein>
<comment type="catalytic activity">
    <reaction evidence="1 14">
        <text>4-CDP-2-C-methyl-D-erythritol 2-phosphate = 2-C-methyl-D-erythritol 2,4-cyclic diphosphate + CMP</text>
        <dbReference type="Rhea" id="RHEA:23864"/>
        <dbReference type="ChEBI" id="CHEBI:57919"/>
        <dbReference type="ChEBI" id="CHEBI:58483"/>
        <dbReference type="ChEBI" id="CHEBI:60377"/>
        <dbReference type="EC" id="4.6.1.12"/>
    </reaction>
</comment>
<evidence type="ECO:0000256" key="2">
    <source>
        <dbReference type="ARBA" id="ARBA00001282"/>
    </source>
</evidence>
<evidence type="ECO:0000256" key="11">
    <source>
        <dbReference type="ARBA" id="ARBA00023229"/>
    </source>
</evidence>
<comment type="similarity">
    <text evidence="14">In the N-terminal section; belongs to the IspD/TarI cytidylyltransferase family. IspD subfamily.</text>
</comment>
<dbReference type="NCBIfam" id="TIGR00151">
    <property type="entry name" value="ispF"/>
    <property type="match status" value="1"/>
</dbReference>
<comment type="pathway">
    <text evidence="5 14">Isoprenoid biosynthesis; isopentenyl diphosphate biosynthesis via DXP pathway; isopentenyl diphosphate from 1-deoxy-D-xylulose 5-phosphate: step 2/6.</text>
</comment>
<organism evidence="16 17">
    <name type="scientific">Parasphingorhabdus flavimaris</name>
    <dbReference type="NCBI Taxonomy" id="266812"/>
    <lineage>
        <taxon>Bacteria</taxon>
        <taxon>Pseudomonadati</taxon>
        <taxon>Pseudomonadota</taxon>
        <taxon>Alphaproteobacteria</taxon>
        <taxon>Sphingomonadales</taxon>
        <taxon>Sphingomonadaceae</taxon>
        <taxon>Parasphingorhabdus</taxon>
    </lineage>
</organism>
<dbReference type="InterPro" id="IPR020555">
    <property type="entry name" value="MECDP_synthase_CS"/>
</dbReference>
<comment type="cofactor">
    <cofactor evidence="3 14">
        <name>a divalent metal cation</name>
        <dbReference type="ChEBI" id="CHEBI:60240"/>
    </cofactor>
</comment>